<sequence>MAIVRQGEVLEVGKKISGNFKDGFKFKDGIASKHIMDPNVWSMNIRDVEVITEEKSRSKKSVAGRAIVGGVLLGGAGAVVGGVTAKNKTQIHAAISYHNGMQDVLEVSPFELNDLKRIAKQNSEKGNTIYRDIEKDYSNYSLNQNVNKQESQGGTGSLLFEIFSIVFWIVALIMILKWLFT</sequence>
<keyword evidence="1" id="KW-1133">Transmembrane helix</keyword>
<protein>
    <submittedName>
        <fullName evidence="2">Uncharacterized protein</fullName>
    </submittedName>
</protein>
<proteinExistence type="predicted"/>
<feature type="transmembrane region" description="Helical" evidence="1">
    <location>
        <begin position="158"/>
        <end position="180"/>
    </location>
</feature>
<evidence type="ECO:0000256" key="1">
    <source>
        <dbReference type="SAM" id="Phobius"/>
    </source>
</evidence>
<dbReference type="RefSeq" id="WP_042514393.1">
    <property type="nucleotide sequence ID" value="NZ_CP065740.1"/>
</dbReference>
<keyword evidence="1" id="KW-0812">Transmembrane</keyword>
<dbReference type="Proteomes" id="UP000594791">
    <property type="component" value="Plasmid unnamed"/>
</dbReference>
<reference evidence="2 3" key="1">
    <citation type="submission" date="2020-12" db="EMBL/GenBank/DDBJ databases">
        <title>FDA dAtabase for Regulatory Grade micrObial Sequences (FDA-ARGOS): Supporting development and validation of Infectious Disease Dx tests.</title>
        <authorList>
            <person name="Nelson B."/>
            <person name="Plummer A."/>
            <person name="Tallon L."/>
            <person name="Sadzewicz L."/>
            <person name="Zhao X."/>
            <person name="Boylan J."/>
            <person name="Ott S."/>
            <person name="Bowen H."/>
            <person name="Vavikolanu K."/>
            <person name="Mehta A."/>
            <person name="Aluvathingal J."/>
            <person name="Nadendla S."/>
            <person name="Myers T."/>
            <person name="Yan Y."/>
            <person name="Sichtig H."/>
        </authorList>
    </citation>
    <scope>NUCLEOTIDE SEQUENCE [LARGE SCALE GENOMIC DNA]</scope>
    <source>
        <strain evidence="2 3">FDAARGOS_920</strain>
        <plasmid evidence="2 3">unnamed</plasmid>
    </source>
</reference>
<keyword evidence="2" id="KW-0614">Plasmid</keyword>
<geneLocation type="plasmid" evidence="2 3">
    <name>unnamed</name>
</geneLocation>
<keyword evidence="1" id="KW-0472">Membrane</keyword>
<name>A0A7T2QKZ3_9BACI</name>
<organism evidence="2 3">
    <name type="scientific">Bacillus tropicus</name>
    <dbReference type="NCBI Taxonomy" id="2026188"/>
    <lineage>
        <taxon>Bacteria</taxon>
        <taxon>Bacillati</taxon>
        <taxon>Bacillota</taxon>
        <taxon>Bacilli</taxon>
        <taxon>Bacillales</taxon>
        <taxon>Bacillaceae</taxon>
        <taxon>Bacillus</taxon>
        <taxon>Bacillus cereus group</taxon>
    </lineage>
</organism>
<evidence type="ECO:0000313" key="2">
    <source>
        <dbReference type="EMBL" id="QPR80628.1"/>
    </source>
</evidence>
<accession>A0A7T2QKZ3</accession>
<dbReference type="EMBL" id="CP065740">
    <property type="protein sequence ID" value="QPR80628.1"/>
    <property type="molecule type" value="Genomic_DNA"/>
</dbReference>
<keyword evidence="3" id="KW-1185">Reference proteome</keyword>
<gene>
    <name evidence="2" type="ORF">I6G77_27825</name>
</gene>
<evidence type="ECO:0000313" key="3">
    <source>
        <dbReference type="Proteomes" id="UP000594791"/>
    </source>
</evidence>